<evidence type="ECO:0000256" key="6">
    <source>
        <dbReference type="ARBA" id="ARBA00023136"/>
    </source>
</evidence>
<dbReference type="PROSITE" id="PS50928">
    <property type="entry name" value="ABC_TM1"/>
    <property type="match status" value="1"/>
</dbReference>
<evidence type="ECO:0000256" key="1">
    <source>
        <dbReference type="ARBA" id="ARBA00004651"/>
    </source>
</evidence>
<comment type="subcellular location">
    <subcellularLocation>
        <location evidence="1 7">Cell membrane</location>
        <topology evidence="1 7">Multi-pass membrane protein</topology>
    </subcellularLocation>
</comment>
<dbReference type="CDD" id="cd06261">
    <property type="entry name" value="TM_PBP2"/>
    <property type="match status" value="1"/>
</dbReference>
<keyword evidence="3" id="KW-1003">Cell membrane</keyword>
<dbReference type="GO" id="GO:0055085">
    <property type="term" value="P:transmembrane transport"/>
    <property type="evidence" value="ECO:0007669"/>
    <property type="project" value="InterPro"/>
</dbReference>
<feature type="transmembrane region" description="Helical" evidence="7">
    <location>
        <begin position="12"/>
        <end position="33"/>
    </location>
</feature>
<feature type="transmembrane region" description="Helical" evidence="7">
    <location>
        <begin position="212"/>
        <end position="229"/>
    </location>
</feature>
<evidence type="ECO:0000256" key="4">
    <source>
        <dbReference type="ARBA" id="ARBA00022692"/>
    </source>
</evidence>
<keyword evidence="10" id="KW-1185">Reference proteome</keyword>
<evidence type="ECO:0000259" key="8">
    <source>
        <dbReference type="PROSITE" id="PS50928"/>
    </source>
</evidence>
<feature type="domain" description="ABC transmembrane type-1" evidence="8">
    <location>
        <begin position="71"/>
        <end position="285"/>
    </location>
</feature>
<dbReference type="PANTHER" id="PTHR43005:SF1">
    <property type="entry name" value="SPERMIDINE_PUTRESCINE TRANSPORT SYSTEM PERMEASE PROTEIN"/>
    <property type="match status" value="1"/>
</dbReference>
<feature type="transmembrane region" description="Helical" evidence="7">
    <location>
        <begin position="77"/>
        <end position="96"/>
    </location>
</feature>
<gene>
    <name evidence="9" type="ORF">A8708_28235</name>
</gene>
<dbReference type="PANTHER" id="PTHR43005">
    <property type="entry name" value="BLR7065 PROTEIN"/>
    <property type="match status" value="1"/>
</dbReference>
<sequence length="297" mass="34006">MDTRRLKRLNSTGLLFILPAVLIVVVLLIYPIISSVYFSFTSKNLIKVNYTWVWLDNFTWVLTNPDFYHAFVNSIKWTVYSIIGQLFLGFASALALNKIPRFSGIYRTLLIIPWAFPAIVIAFSWKWILNDVYGFIPNLLTTMGITENNINLFAEPDYVFAAVVCINIWFGYPLFMVNILSALKTIPSEQYEAAVMDGATAWQSFWSITVRHIRGVIGLLLVLRTIWIFNNFDLLYLMTGGGPSDITTTLPIFAYKAGWGMKQLGVASAITIILLLFLLCVCLVYFRFLNKWEKEDR</sequence>
<dbReference type="InterPro" id="IPR035906">
    <property type="entry name" value="MetI-like_sf"/>
</dbReference>
<keyword evidence="4 7" id="KW-0812">Transmembrane</keyword>
<evidence type="ECO:0000256" key="2">
    <source>
        <dbReference type="ARBA" id="ARBA00022448"/>
    </source>
</evidence>
<dbReference type="Gene3D" id="1.10.3720.10">
    <property type="entry name" value="MetI-like"/>
    <property type="match status" value="1"/>
</dbReference>
<keyword evidence="2 7" id="KW-0813">Transport</keyword>
<dbReference type="STRING" id="1850517.A8708_28235"/>
<comment type="similarity">
    <text evidence="7">Belongs to the binding-protein-dependent transport system permease family.</text>
</comment>
<feature type="transmembrane region" description="Helical" evidence="7">
    <location>
        <begin position="158"/>
        <end position="180"/>
    </location>
</feature>
<keyword evidence="6 7" id="KW-0472">Membrane</keyword>
<name>A0A198A9X0_9BACL</name>
<dbReference type="InterPro" id="IPR000515">
    <property type="entry name" value="MetI-like"/>
</dbReference>
<dbReference type="Proteomes" id="UP000078454">
    <property type="component" value="Unassembled WGS sequence"/>
</dbReference>
<evidence type="ECO:0000313" key="9">
    <source>
        <dbReference type="EMBL" id="OAS17905.1"/>
    </source>
</evidence>
<comment type="caution">
    <text evidence="9">The sequence shown here is derived from an EMBL/GenBank/DDBJ whole genome shotgun (WGS) entry which is preliminary data.</text>
</comment>
<dbReference type="AlphaFoldDB" id="A0A198A9X0"/>
<evidence type="ECO:0000256" key="7">
    <source>
        <dbReference type="RuleBase" id="RU363032"/>
    </source>
</evidence>
<proteinExistence type="inferred from homology"/>
<evidence type="ECO:0000313" key="10">
    <source>
        <dbReference type="Proteomes" id="UP000078454"/>
    </source>
</evidence>
<organism evidence="9 10">
    <name type="scientific">Paenibacillus oryzisoli</name>
    <dbReference type="NCBI Taxonomy" id="1850517"/>
    <lineage>
        <taxon>Bacteria</taxon>
        <taxon>Bacillati</taxon>
        <taxon>Bacillota</taxon>
        <taxon>Bacilli</taxon>
        <taxon>Bacillales</taxon>
        <taxon>Paenibacillaceae</taxon>
        <taxon>Paenibacillus</taxon>
    </lineage>
</organism>
<keyword evidence="5 7" id="KW-1133">Transmembrane helix</keyword>
<evidence type="ECO:0000256" key="5">
    <source>
        <dbReference type="ARBA" id="ARBA00022989"/>
    </source>
</evidence>
<feature type="transmembrane region" description="Helical" evidence="7">
    <location>
        <begin position="266"/>
        <end position="288"/>
    </location>
</feature>
<dbReference type="OrthoDB" id="9809527at2"/>
<accession>A0A198A9X0</accession>
<dbReference type="EMBL" id="LYPB01000069">
    <property type="protein sequence ID" value="OAS17905.1"/>
    <property type="molecule type" value="Genomic_DNA"/>
</dbReference>
<dbReference type="SUPFAM" id="SSF161098">
    <property type="entry name" value="MetI-like"/>
    <property type="match status" value="1"/>
</dbReference>
<feature type="transmembrane region" description="Helical" evidence="7">
    <location>
        <begin position="108"/>
        <end position="128"/>
    </location>
</feature>
<evidence type="ECO:0000256" key="3">
    <source>
        <dbReference type="ARBA" id="ARBA00022475"/>
    </source>
</evidence>
<reference evidence="9 10" key="1">
    <citation type="submission" date="2016-05" db="EMBL/GenBank/DDBJ databases">
        <title>Paenibacillus sp. 1ZS3-15 nov., isolated from the rhizosphere soil.</title>
        <authorList>
            <person name="Zhang X.X."/>
            <person name="Zhang J."/>
        </authorList>
    </citation>
    <scope>NUCLEOTIDE SEQUENCE [LARGE SCALE GENOMIC DNA]</scope>
    <source>
        <strain evidence="9 10">1ZS3-15</strain>
    </source>
</reference>
<dbReference type="Pfam" id="PF00528">
    <property type="entry name" value="BPD_transp_1"/>
    <property type="match status" value="1"/>
</dbReference>
<dbReference type="GO" id="GO:0005886">
    <property type="term" value="C:plasma membrane"/>
    <property type="evidence" value="ECO:0007669"/>
    <property type="project" value="UniProtKB-SubCell"/>
</dbReference>
<protein>
    <submittedName>
        <fullName evidence="9">Sugar ABC transporter permease</fullName>
    </submittedName>
</protein>